<keyword evidence="7" id="KW-1185">Reference proteome</keyword>
<protein>
    <submittedName>
        <fullName evidence="6">YjgF/Yer057p/UK114 family</fullName>
    </submittedName>
</protein>
<keyword evidence="1" id="KW-0805">Transcription regulation</keyword>
<dbReference type="InterPro" id="IPR006175">
    <property type="entry name" value="YjgF/YER057c/UK114"/>
</dbReference>
<dbReference type="PANTHER" id="PTHR38111">
    <property type="entry name" value="ZN(2)-C6 FUNGAL-TYPE DOMAIN-CONTAINING PROTEIN-RELATED"/>
    <property type="match status" value="1"/>
</dbReference>
<organism evidence="6 7">
    <name type="scientific">Penicillium expansum</name>
    <name type="common">Blue mold rot fungus</name>
    <dbReference type="NCBI Taxonomy" id="27334"/>
    <lineage>
        <taxon>Eukaryota</taxon>
        <taxon>Fungi</taxon>
        <taxon>Dikarya</taxon>
        <taxon>Ascomycota</taxon>
        <taxon>Pezizomycotina</taxon>
        <taxon>Eurotiomycetes</taxon>
        <taxon>Eurotiomycetidae</taxon>
        <taxon>Eurotiales</taxon>
        <taxon>Aspergillaceae</taxon>
        <taxon>Penicillium</taxon>
    </lineage>
</organism>
<dbReference type="PROSITE" id="PS50048">
    <property type="entry name" value="ZN2_CY6_FUNGAL_2"/>
    <property type="match status" value="1"/>
</dbReference>
<dbReference type="CDD" id="cd00067">
    <property type="entry name" value="GAL4"/>
    <property type="match status" value="1"/>
</dbReference>
<dbReference type="InterPro" id="IPR036864">
    <property type="entry name" value="Zn2-C6_fun-type_DNA-bd_sf"/>
</dbReference>
<dbReference type="SUPFAM" id="SSF55298">
    <property type="entry name" value="YjgF-like"/>
    <property type="match status" value="1"/>
</dbReference>
<keyword evidence="4" id="KW-0539">Nucleus</keyword>
<evidence type="ECO:0000256" key="3">
    <source>
        <dbReference type="ARBA" id="ARBA00023163"/>
    </source>
</evidence>
<comment type="caution">
    <text evidence="6">The sequence shown here is derived from an EMBL/GenBank/DDBJ whole genome shotgun (WGS) entry which is preliminary data.</text>
</comment>
<dbReference type="RefSeq" id="XP_016602637.1">
    <property type="nucleotide sequence ID" value="XM_016738743.1"/>
</dbReference>
<dbReference type="InterPro" id="IPR001138">
    <property type="entry name" value="Zn2Cys6_DnaBD"/>
</dbReference>
<dbReference type="CDD" id="cd00448">
    <property type="entry name" value="YjgF_YER057c_UK114_family"/>
    <property type="match status" value="1"/>
</dbReference>
<sequence>MPGVPTGRACDACRKQKKKCDEKQPACARCLRLKVNCVGSGQQRFKFKQQQFSPKSTQSGQMTLVPISRSTEDEKYPFEIPRTCPGNSMTALTNLFVGAIKRSTDLRYNMWWSFGLFLEDVPRRLGINEALDRAVDAVTIAHAGFCTRQPVSAEALSKYSHALKTLRVYLDDPLQASSSSTLCAVMILLICQTFIGNSGQLISGHAQGAASILHARKNFGPRDDFERKLFLSLRGSVLFEGLYNDAIDLSSEEWDTLVKNDFDQDQPEGRILRCLAQAPGLIKRGKRAIRDGEDLTPLAMEVRPIYEKCKLLLGELKARTVQFETSELSTMTGTFMARILRAHYLRTYGIGLAITTVFNCILQVLDPIDYASAWAVTTDPQLRSMVEVALIDYHGDFVTQDGVNIPRELEQASENLWLGSTAHINKPESAPEYHEQCRDIGSSLRRQPSDAPFLKISDHGSDSDIDRSYMKDSPAAKGNGFVFVSGQVAADSNGTYLPVEASVTEKTHKMIQNVKSILESSGSSLDQVIKANIIFVHLDRDYEEFNEVYKQYFPHNPARTSVEVSGLPKPADLEIEVIALAD</sequence>
<dbReference type="GO" id="GO:0000981">
    <property type="term" value="F:DNA-binding transcription factor activity, RNA polymerase II-specific"/>
    <property type="evidence" value="ECO:0007669"/>
    <property type="project" value="InterPro"/>
</dbReference>
<dbReference type="Gene3D" id="3.30.1330.40">
    <property type="entry name" value="RutC-like"/>
    <property type="match status" value="1"/>
</dbReference>
<dbReference type="Proteomes" id="UP000030143">
    <property type="component" value="Unassembled WGS sequence"/>
</dbReference>
<dbReference type="PROSITE" id="PS00463">
    <property type="entry name" value="ZN2_CY6_FUNGAL_1"/>
    <property type="match status" value="1"/>
</dbReference>
<keyword evidence="2" id="KW-0238">DNA-binding</keyword>
<evidence type="ECO:0000313" key="6">
    <source>
        <dbReference type="EMBL" id="KGO61971.1"/>
    </source>
</evidence>
<dbReference type="GO" id="GO:0008270">
    <property type="term" value="F:zinc ion binding"/>
    <property type="evidence" value="ECO:0007669"/>
    <property type="project" value="InterPro"/>
</dbReference>
<evidence type="ECO:0000313" key="7">
    <source>
        <dbReference type="Proteomes" id="UP000030143"/>
    </source>
</evidence>
<accession>A0A0A2K4I0</accession>
<gene>
    <name evidence="6" type="ORF">PEX2_014670</name>
</gene>
<dbReference type="InterPro" id="IPR053178">
    <property type="entry name" value="Osmoadaptation_assoc"/>
</dbReference>
<dbReference type="AlphaFoldDB" id="A0A0A2K4I0"/>
<evidence type="ECO:0000256" key="4">
    <source>
        <dbReference type="ARBA" id="ARBA00023242"/>
    </source>
</evidence>
<dbReference type="PANTHER" id="PTHR38111:SF11">
    <property type="entry name" value="TRANSCRIPTION FACTOR DOMAIN-CONTAINING PROTEIN-RELATED"/>
    <property type="match status" value="1"/>
</dbReference>
<dbReference type="EMBL" id="JQFZ01000027">
    <property type="protein sequence ID" value="KGO61971.1"/>
    <property type="molecule type" value="Genomic_DNA"/>
</dbReference>
<dbReference type="Pfam" id="PF01042">
    <property type="entry name" value="Ribonuc_L-PSP"/>
    <property type="match status" value="1"/>
</dbReference>
<evidence type="ECO:0000256" key="2">
    <source>
        <dbReference type="ARBA" id="ARBA00023125"/>
    </source>
</evidence>
<dbReference type="SUPFAM" id="SSF57701">
    <property type="entry name" value="Zn2/Cys6 DNA-binding domain"/>
    <property type="match status" value="1"/>
</dbReference>
<dbReference type="VEuPathDB" id="FungiDB:PEXP_085190"/>
<dbReference type="STRING" id="27334.A0A0A2K4I0"/>
<feature type="domain" description="Zn(2)-C6 fungal-type" evidence="5">
    <location>
        <begin position="9"/>
        <end position="38"/>
    </location>
</feature>
<keyword evidence="3" id="KW-0804">Transcription</keyword>
<evidence type="ECO:0000256" key="1">
    <source>
        <dbReference type="ARBA" id="ARBA00023015"/>
    </source>
</evidence>
<dbReference type="GO" id="GO:0003677">
    <property type="term" value="F:DNA binding"/>
    <property type="evidence" value="ECO:0007669"/>
    <property type="project" value="UniProtKB-KW"/>
</dbReference>
<dbReference type="GeneID" id="27674162"/>
<proteinExistence type="predicted"/>
<evidence type="ECO:0000259" key="5">
    <source>
        <dbReference type="PROSITE" id="PS50048"/>
    </source>
</evidence>
<reference evidence="6 7" key="1">
    <citation type="journal article" date="2015" name="Mol. Plant Microbe Interact.">
        <title>Genome, transcriptome, and functional analyses of Penicillium expansum provide new insights into secondary metabolism and pathogenicity.</title>
        <authorList>
            <person name="Ballester A.R."/>
            <person name="Marcet-Houben M."/>
            <person name="Levin E."/>
            <person name="Sela N."/>
            <person name="Selma-Lazaro C."/>
            <person name="Carmona L."/>
            <person name="Wisniewski M."/>
            <person name="Droby S."/>
            <person name="Gonzalez-Candelas L."/>
            <person name="Gabaldon T."/>
        </authorList>
    </citation>
    <scope>NUCLEOTIDE SEQUENCE [LARGE SCALE GENOMIC DNA]</scope>
    <source>
        <strain evidence="6 7">MD-8</strain>
    </source>
</reference>
<dbReference type="Pfam" id="PF00172">
    <property type="entry name" value="Zn_clus"/>
    <property type="match status" value="1"/>
</dbReference>
<name>A0A0A2K4I0_PENEN</name>
<dbReference type="Gene3D" id="4.10.240.10">
    <property type="entry name" value="Zn(2)-C6 fungal-type DNA-binding domain"/>
    <property type="match status" value="1"/>
</dbReference>
<dbReference type="SMART" id="SM00066">
    <property type="entry name" value="GAL4"/>
    <property type="match status" value="1"/>
</dbReference>
<dbReference type="HOGENOM" id="CLU_019524_3_0_1"/>
<dbReference type="InterPro" id="IPR035959">
    <property type="entry name" value="RutC-like_sf"/>
</dbReference>